<dbReference type="AlphaFoldDB" id="A0A9X1V0T2"/>
<sequence>MQLYRALFLSILILLTSCSQMKKAENFISGLSQKEKYKQDHNIPDEIYNLWEDRVEVALDDSLEIELPYQEVGEFKPRNFAIYSYQTYLIPGEVLKAEIVTDSTHTKVFQELYKQNSDGFKKIKSGNAEGEKLSFEIEEKGLYKIIFQPEIEAHTRFSIRIFKSPGYSFPVLNGKNADIGSYWGDIRDGGRRNHEGIDIFAERGTPVIAATSGRIRFTGVKGLGGKQVWLRDVKRRQSLYYAHLDSIKPDLNSVDRGDTLGFVGNTGNAKTTPPHLHFGIYKSGRGALDPIGYVYLPDNEKDFSLDNEKITSRLEITTSKANFRNKPATNNSRIVRTGLKGELVMVLGKSNSWYHVRDGLNRSMFIHESLVKPVG</sequence>
<dbReference type="InterPro" id="IPR016047">
    <property type="entry name" value="M23ase_b-sheet_dom"/>
</dbReference>
<proteinExistence type="predicted"/>
<feature type="chain" id="PRO_5040719011" evidence="1">
    <location>
        <begin position="25"/>
        <end position="375"/>
    </location>
</feature>
<dbReference type="RefSeq" id="WP_240712309.1">
    <property type="nucleotide sequence ID" value="NZ_JAKVTV010000001.1"/>
</dbReference>
<accession>A0A9X1V0T2</accession>
<name>A0A9X1V0T2_9FLAO</name>
<evidence type="ECO:0000256" key="1">
    <source>
        <dbReference type="SAM" id="SignalP"/>
    </source>
</evidence>
<dbReference type="InterPro" id="IPR011055">
    <property type="entry name" value="Dup_hybrid_motif"/>
</dbReference>
<keyword evidence="1" id="KW-0732">Signal</keyword>
<dbReference type="Pfam" id="PF01551">
    <property type="entry name" value="Peptidase_M23"/>
    <property type="match status" value="1"/>
</dbReference>
<dbReference type="Gene3D" id="2.70.70.10">
    <property type="entry name" value="Glucose Permease (Domain IIA)"/>
    <property type="match status" value="1"/>
</dbReference>
<protein>
    <submittedName>
        <fullName evidence="3">M23 family metallopeptidase</fullName>
    </submittedName>
</protein>
<dbReference type="EMBL" id="JAKVTV010000001">
    <property type="protein sequence ID" value="MCH4822197.1"/>
    <property type="molecule type" value="Genomic_DNA"/>
</dbReference>
<evidence type="ECO:0000313" key="4">
    <source>
        <dbReference type="Proteomes" id="UP001139226"/>
    </source>
</evidence>
<dbReference type="PANTHER" id="PTHR21666">
    <property type="entry name" value="PEPTIDASE-RELATED"/>
    <property type="match status" value="1"/>
</dbReference>
<dbReference type="SUPFAM" id="SSF51261">
    <property type="entry name" value="Duplicated hybrid motif"/>
    <property type="match status" value="1"/>
</dbReference>
<feature type="signal peptide" evidence="1">
    <location>
        <begin position="1"/>
        <end position="24"/>
    </location>
</feature>
<evidence type="ECO:0000259" key="2">
    <source>
        <dbReference type="Pfam" id="PF01551"/>
    </source>
</evidence>
<dbReference type="Gene3D" id="2.30.30.40">
    <property type="entry name" value="SH3 Domains"/>
    <property type="match status" value="1"/>
</dbReference>
<dbReference type="PROSITE" id="PS51257">
    <property type="entry name" value="PROKAR_LIPOPROTEIN"/>
    <property type="match status" value="1"/>
</dbReference>
<gene>
    <name evidence="3" type="ORF">ML462_03340</name>
</gene>
<keyword evidence="4" id="KW-1185">Reference proteome</keyword>
<feature type="domain" description="M23ase beta-sheet core" evidence="2">
    <location>
        <begin position="193"/>
        <end position="285"/>
    </location>
</feature>
<dbReference type="CDD" id="cd12797">
    <property type="entry name" value="M23_peptidase"/>
    <property type="match status" value="1"/>
</dbReference>
<organism evidence="3 4">
    <name type="scientific">Christiangramia lutea</name>
    <dbReference type="NCBI Taxonomy" id="1607951"/>
    <lineage>
        <taxon>Bacteria</taxon>
        <taxon>Pseudomonadati</taxon>
        <taxon>Bacteroidota</taxon>
        <taxon>Flavobacteriia</taxon>
        <taxon>Flavobacteriales</taxon>
        <taxon>Flavobacteriaceae</taxon>
        <taxon>Christiangramia</taxon>
    </lineage>
</organism>
<dbReference type="PANTHER" id="PTHR21666:SF268">
    <property type="entry name" value="PEPTIDASE M23 DOMAIN-CONTAINING PROTEIN"/>
    <property type="match status" value="1"/>
</dbReference>
<dbReference type="InterPro" id="IPR050570">
    <property type="entry name" value="Cell_wall_metabolism_enzyme"/>
</dbReference>
<reference evidence="3" key="1">
    <citation type="submission" date="2022-03" db="EMBL/GenBank/DDBJ databases">
        <title>Gramella crocea sp. nov., isolated from activated sludge of a seafood processing plant.</title>
        <authorList>
            <person name="Zhang X."/>
        </authorList>
    </citation>
    <scope>NUCLEOTIDE SEQUENCE</scope>
    <source>
        <strain evidence="3">YJ019</strain>
    </source>
</reference>
<dbReference type="GO" id="GO:0004222">
    <property type="term" value="F:metalloendopeptidase activity"/>
    <property type="evidence" value="ECO:0007669"/>
    <property type="project" value="TreeGrafter"/>
</dbReference>
<comment type="caution">
    <text evidence="3">The sequence shown here is derived from an EMBL/GenBank/DDBJ whole genome shotgun (WGS) entry which is preliminary data.</text>
</comment>
<evidence type="ECO:0000313" key="3">
    <source>
        <dbReference type="EMBL" id="MCH4822197.1"/>
    </source>
</evidence>
<dbReference type="Proteomes" id="UP001139226">
    <property type="component" value="Unassembled WGS sequence"/>
</dbReference>